<name>A0A2S1LPP9_9FLAO</name>
<feature type="transmembrane region" description="Helical" evidence="1">
    <location>
        <begin position="33"/>
        <end position="56"/>
    </location>
</feature>
<dbReference type="RefSeq" id="WP_108737298.1">
    <property type="nucleotide sequence ID" value="NZ_CP020919.1"/>
</dbReference>
<accession>A0A2S1LPP9</accession>
<feature type="domain" description="YdbS-like PH" evidence="2">
    <location>
        <begin position="88"/>
        <end position="163"/>
    </location>
</feature>
<dbReference type="AlphaFoldDB" id="A0A2S1LPP9"/>
<evidence type="ECO:0000256" key="1">
    <source>
        <dbReference type="SAM" id="Phobius"/>
    </source>
</evidence>
<proteinExistence type="predicted"/>
<dbReference type="EMBL" id="CP020919">
    <property type="protein sequence ID" value="AWG25725.1"/>
    <property type="molecule type" value="Genomic_DNA"/>
</dbReference>
<dbReference type="PANTHER" id="PTHR34473:SF3">
    <property type="entry name" value="TRANSMEMBRANE PROTEIN-RELATED"/>
    <property type="match status" value="1"/>
</dbReference>
<dbReference type="Proteomes" id="UP000244677">
    <property type="component" value="Chromosome"/>
</dbReference>
<evidence type="ECO:0000313" key="4">
    <source>
        <dbReference type="Proteomes" id="UP000244677"/>
    </source>
</evidence>
<keyword evidence="1" id="KW-0472">Membrane</keyword>
<keyword evidence="4" id="KW-1185">Reference proteome</keyword>
<gene>
    <name evidence="3" type="ORF">FK004_11100</name>
</gene>
<evidence type="ECO:0000313" key="3">
    <source>
        <dbReference type="EMBL" id="AWG25725.1"/>
    </source>
</evidence>
<dbReference type="KEGG" id="fki:FK004_11100"/>
<dbReference type="OrthoDB" id="1524472at2"/>
<keyword evidence="1" id="KW-1133">Transmembrane helix</keyword>
<dbReference type="Pfam" id="PF03703">
    <property type="entry name" value="bPH_2"/>
    <property type="match status" value="1"/>
</dbReference>
<keyword evidence="1" id="KW-0812">Transmembrane</keyword>
<evidence type="ECO:0000259" key="2">
    <source>
        <dbReference type="Pfam" id="PF03703"/>
    </source>
</evidence>
<organism evidence="3 4">
    <name type="scientific">Flavobacterium kingsejongi</name>
    <dbReference type="NCBI Taxonomy" id="1678728"/>
    <lineage>
        <taxon>Bacteria</taxon>
        <taxon>Pseudomonadati</taxon>
        <taxon>Bacteroidota</taxon>
        <taxon>Flavobacteriia</taxon>
        <taxon>Flavobacteriales</taxon>
        <taxon>Flavobacteriaceae</taxon>
        <taxon>Flavobacterium</taxon>
    </lineage>
</organism>
<sequence length="172" mass="19760">MDEDFTNETLDLRELPKYENVAFMPLHPNFGKVVLINAALFSLILAIGVTVFLVFMEEWRPYALYCILGAIVLIFLIFFFGYLSFKKKGFAVREHDILFQHGIIAHVTTIVPFNRIQHVALHQGWVSRIFNLAQIEVYTAGGDNSDMKIDGIDKELAENIKQLLMQKIQNKI</sequence>
<reference evidence="3 4" key="1">
    <citation type="submission" date="2017-04" db="EMBL/GenBank/DDBJ databases">
        <title>Complete genome sequence of Flavobacterium kingsejong AJ004.</title>
        <authorList>
            <person name="Lee P.C."/>
        </authorList>
    </citation>
    <scope>NUCLEOTIDE SEQUENCE [LARGE SCALE GENOMIC DNA]</scope>
    <source>
        <strain evidence="3 4">AJ004</strain>
    </source>
</reference>
<dbReference type="InterPro" id="IPR005182">
    <property type="entry name" value="YdbS-like_PH"/>
</dbReference>
<protein>
    <recommendedName>
        <fullName evidence="2">YdbS-like PH domain-containing protein</fullName>
    </recommendedName>
</protein>
<dbReference type="PANTHER" id="PTHR34473">
    <property type="entry name" value="UPF0699 TRANSMEMBRANE PROTEIN YDBS"/>
    <property type="match status" value="1"/>
</dbReference>
<feature type="transmembrane region" description="Helical" evidence="1">
    <location>
        <begin position="62"/>
        <end position="85"/>
    </location>
</feature>